<keyword evidence="2" id="KW-1185">Reference proteome</keyword>
<accession>A0A0R2F6W8</accession>
<evidence type="ECO:0000313" key="1">
    <source>
        <dbReference type="EMBL" id="KRN24169.1"/>
    </source>
</evidence>
<proteinExistence type="predicted"/>
<organism evidence="1 2">
    <name type="scientific">Lacticaseibacillus camelliae DSM 22697 = JCM 13995</name>
    <dbReference type="NCBI Taxonomy" id="1423730"/>
    <lineage>
        <taxon>Bacteria</taxon>
        <taxon>Bacillati</taxon>
        <taxon>Bacillota</taxon>
        <taxon>Bacilli</taxon>
        <taxon>Lactobacillales</taxon>
        <taxon>Lactobacillaceae</taxon>
        <taxon>Lacticaseibacillus</taxon>
    </lineage>
</organism>
<dbReference type="AlphaFoldDB" id="A0A0R2F6W8"/>
<dbReference type="STRING" id="1423730.FC75_GL001347"/>
<dbReference type="PATRIC" id="fig|1423730.4.peg.1413"/>
<gene>
    <name evidence="1" type="ORF">FC75_GL001347</name>
</gene>
<evidence type="ECO:0000313" key="2">
    <source>
        <dbReference type="Proteomes" id="UP000050865"/>
    </source>
</evidence>
<comment type="caution">
    <text evidence="1">The sequence shown here is derived from an EMBL/GenBank/DDBJ whole genome shotgun (WGS) entry which is preliminary data.</text>
</comment>
<reference evidence="1 2" key="1">
    <citation type="journal article" date="2015" name="Genome Announc.">
        <title>Expanding the biotechnology potential of lactobacilli through comparative genomics of 213 strains and associated genera.</title>
        <authorList>
            <person name="Sun Z."/>
            <person name="Harris H.M."/>
            <person name="McCann A."/>
            <person name="Guo C."/>
            <person name="Argimon S."/>
            <person name="Zhang W."/>
            <person name="Yang X."/>
            <person name="Jeffery I.B."/>
            <person name="Cooney J.C."/>
            <person name="Kagawa T.F."/>
            <person name="Liu W."/>
            <person name="Song Y."/>
            <person name="Salvetti E."/>
            <person name="Wrobel A."/>
            <person name="Rasinkangas P."/>
            <person name="Parkhill J."/>
            <person name="Rea M.C."/>
            <person name="O'Sullivan O."/>
            <person name="Ritari J."/>
            <person name="Douillard F.P."/>
            <person name="Paul Ross R."/>
            <person name="Yang R."/>
            <person name="Briner A.E."/>
            <person name="Felis G.E."/>
            <person name="de Vos W.M."/>
            <person name="Barrangou R."/>
            <person name="Klaenhammer T.R."/>
            <person name="Caufield P.W."/>
            <person name="Cui Y."/>
            <person name="Zhang H."/>
            <person name="O'Toole P.W."/>
        </authorList>
    </citation>
    <scope>NUCLEOTIDE SEQUENCE [LARGE SCALE GENOMIC DNA]</scope>
    <source>
        <strain evidence="1 2">DSM 22697</strain>
    </source>
</reference>
<dbReference type="RefSeq" id="WP_054663369.1">
    <property type="nucleotide sequence ID" value="NZ_AYZJ01000024.1"/>
</dbReference>
<name>A0A0R2F6W8_9LACO</name>
<dbReference type="Proteomes" id="UP000050865">
    <property type="component" value="Unassembled WGS sequence"/>
</dbReference>
<sequence>MEIATFAKLVEAYNGEDESLGNLLDAEFYNIVVDQGLTSTEEVIFNGIVQDLSFTSATESTDPGANQATAQWQAEMVADEGREIKRILRKAASEWDALNEVERDEYLPANFFWEAQ</sequence>
<protein>
    <submittedName>
        <fullName evidence="1">Uncharacterized protein</fullName>
    </submittedName>
</protein>
<dbReference type="EMBL" id="AYZJ01000024">
    <property type="protein sequence ID" value="KRN24169.1"/>
    <property type="molecule type" value="Genomic_DNA"/>
</dbReference>
<dbReference type="OrthoDB" id="9866950at2"/>